<dbReference type="InterPro" id="IPR020449">
    <property type="entry name" value="Tscrpt_reg_AraC-type_HTH"/>
</dbReference>
<feature type="transmembrane region" description="Helical" evidence="4">
    <location>
        <begin position="237"/>
        <end position="257"/>
    </location>
</feature>
<evidence type="ECO:0000256" key="4">
    <source>
        <dbReference type="SAM" id="Phobius"/>
    </source>
</evidence>
<protein>
    <submittedName>
        <fullName evidence="6">Helix-turn-helix domain-containing protein</fullName>
    </submittedName>
</protein>
<keyword evidence="4" id="KW-0472">Membrane</keyword>
<gene>
    <name evidence="6" type="ORF">EHQ31_07165</name>
</gene>
<dbReference type="InterPro" id="IPR011622">
    <property type="entry name" value="7TMR_DISM_rcpt_extracell_dom2"/>
</dbReference>
<dbReference type="Pfam" id="PF07696">
    <property type="entry name" value="7TMR-DISMED2"/>
    <property type="match status" value="1"/>
</dbReference>
<feature type="transmembrane region" description="Helical" evidence="4">
    <location>
        <begin position="174"/>
        <end position="194"/>
    </location>
</feature>
<evidence type="ECO:0000256" key="1">
    <source>
        <dbReference type="ARBA" id="ARBA00023015"/>
    </source>
</evidence>
<evidence type="ECO:0000256" key="2">
    <source>
        <dbReference type="ARBA" id="ARBA00023125"/>
    </source>
</evidence>
<feature type="transmembrane region" description="Helical" evidence="4">
    <location>
        <begin position="269"/>
        <end position="287"/>
    </location>
</feature>
<dbReference type="InterPro" id="IPR011623">
    <property type="entry name" value="7TMR_DISM_rcpt_extracell_dom1"/>
</dbReference>
<dbReference type="InterPro" id="IPR009057">
    <property type="entry name" value="Homeodomain-like_sf"/>
</dbReference>
<keyword evidence="4" id="KW-0812">Transmembrane</keyword>
<keyword evidence="1" id="KW-0805">Transcription regulation</keyword>
<dbReference type="EMBL" id="RQFO01000009">
    <property type="protein sequence ID" value="TGL04029.1"/>
    <property type="molecule type" value="Genomic_DNA"/>
</dbReference>
<organism evidence="6 7">
    <name type="scientific">Leptospira montravelensis</name>
    <dbReference type="NCBI Taxonomy" id="2484961"/>
    <lineage>
        <taxon>Bacteria</taxon>
        <taxon>Pseudomonadati</taxon>
        <taxon>Spirochaetota</taxon>
        <taxon>Spirochaetia</taxon>
        <taxon>Leptospirales</taxon>
        <taxon>Leptospiraceae</taxon>
        <taxon>Leptospira</taxon>
    </lineage>
</organism>
<keyword evidence="2" id="KW-0238">DNA-binding</keyword>
<dbReference type="PROSITE" id="PS00041">
    <property type="entry name" value="HTH_ARAC_FAMILY_1"/>
    <property type="match status" value="1"/>
</dbReference>
<keyword evidence="7" id="KW-1185">Reference proteome</keyword>
<name>A0ABY2LU66_9LEPT</name>
<accession>A0ABY2LU66</accession>
<feature type="domain" description="HTH araC/xylS-type" evidence="5">
    <location>
        <begin position="417"/>
        <end position="519"/>
    </location>
</feature>
<dbReference type="PANTHER" id="PTHR43280:SF29">
    <property type="entry name" value="ARAC-FAMILY TRANSCRIPTIONAL REGULATOR"/>
    <property type="match status" value="1"/>
</dbReference>
<dbReference type="InterPro" id="IPR018060">
    <property type="entry name" value="HTH_AraC"/>
</dbReference>
<dbReference type="InterPro" id="IPR018062">
    <property type="entry name" value="HTH_AraC-typ_CS"/>
</dbReference>
<dbReference type="Pfam" id="PF07695">
    <property type="entry name" value="7TMR-DISM_7TM"/>
    <property type="match status" value="1"/>
</dbReference>
<dbReference type="SUPFAM" id="SSF46689">
    <property type="entry name" value="Homeodomain-like"/>
    <property type="match status" value="1"/>
</dbReference>
<feature type="transmembrane region" description="Helical" evidence="4">
    <location>
        <begin position="299"/>
        <end position="317"/>
    </location>
</feature>
<comment type="caution">
    <text evidence="6">The sequence shown here is derived from an EMBL/GenBank/DDBJ whole genome shotgun (WGS) entry which is preliminary data.</text>
</comment>
<dbReference type="PRINTS" id="PR00032">
    <property type="entry name" value="HTHARAC"/>
</dbReference>
<dbReference type="Gene3D" id="1.10.10.60">
    <property type="entry name" value="Homeodomain-like"/>
    <property type="match status" value="1"/>
</dbReference>
<dbReference type="Pfam" id="PF12833">
    <property type="entry name" value="HTH_18"/>
    <property type="match status" value="1"/>
</dbReference>
<feature type="transmembrane region" description="Helical" evidence="4">
    <location>
        <begin position="324"/>
        <end position="347"/>
    </location>
</feature>
<keyword evidence="4" id="KW-1133">Transmembrane helix</keyword>
<dbReference type="PROSITE" id="PS01124">
    <property type="entry name" value="HTH_ARAC_FAMILY_2"/>
    <property type="match status" value="1"/>
</dbReference>
<evidence type="ECO:0000313" key="7">
    <source>
        <dbReference type="Proteomes" id="UP000297465"/>
    </source>
</evidence>
<proteinExistence type="predicted"/>
<dbReference type="Gene3D" id="2.60.40.2380">
    <property type="match status" value="1"/>
</dbReference>
<dbReference type="Proteomes" id="UP000297465">
    <property type="component" value="Unassembled WGS sequence"/>
</dbReference>
<sequence length="523" mass="61710">MMWLKSCFLIYISLFFCNCSYFYENNITNKFEYFEDVTHNVEITNIESVPEWNPFRVNTMNFQYTKSVIWLRAKTSNETFKPGSILSFEWRVLDNIKLYFPNSNHSYTEFKTGDSYPKVSWAVPEGLNPGFRIPFHSAEKYFYIRLQSSSLISFPILLLNEKEFQNKTILETSINWSLICICAIMFIISLFYALAFRMYAFLYYSIYVITHTLWYNTQYGNSFHSFWPYATWWQSKAILFFLSIGVATSFQFTRLFLQTKIKTPIADRILFLFALLGCFLAVAILFSDEYALLFKVIQLTYIVSIPFILLTGIRVYILGDKKIVFFLLSWGLYFVFGYISIFYYLGISKYSLLAAYGPVFAFPIDFFFLLFNLFQKYQDLTLSRNNISERMFKLESQLSNRYTKSKLENIDYNHYIQKLELWMKESKPYLDEMMDLEKTAKAIGLNVQQTSELINAKLGQSFRSYVNSYRIDEAKRLLKYNPELTILSIAFTTGFGSKSSFNSEFKKTLGITPLEFRKKIQLD</sequence>
<keyword evidence="3" id="KW-0804">Transcription</keyword>
<evidence type="ECO:0000259" key="5">
    <source>
        <dbReference type="PROSITE" id="PS01124"/>
    </source>
</evidence>
<evidence type="ECO:0000256" key="3">
    <source>
        <dbReference type="ARBA" id="ARBA00023163"/>
    </source>
</evidence>
<feature type="transmembrane region" description="Helical" evidence="4">
    <location>
        <begin position="201"/>
        <end position="217"/>
    </location>
</feature>
<dbReference type="SMART" id="SM00342">
    <property type="entry name" value="HTH_ARAC"/>
    <property type="match status" value="1"/>
</dbReference>
<feature type="transmembrane region" description="Helical" evidence="4">
    <location>
        <begin position="353"/>
        <end position="374"/>
    </location>
</feature>
<reference evidence="7" key="1">
    <citation type="journal article" date="2019" name="PLoS Negl. Trop. Dis.">
        <title>Revisiting the worldwide diversity of Leptospira species in the environment.</title>
        <authorList>
            <person name="Vincent A.T."/>
            <person name="Schiettekatte O."/>
            <person name="Bourhy P."/>
            <person name="Veyrier F.J."/>
            <person name="Picardeau M."/>
        </authorList>
    </citation>
    <scope>NUCLEOTIDE SEQUENCE [LARGE SCALE GENOMIC DNA]</scope>
    <source>
        <strain evidence="7">201800278</strain>
    </source>
</reference>
<dbReference type="PANTHER" id="PTHR43280">
    <property type="entry name" value="ARAC-FAMILY TRANSCRIPTIONAL REGULATOR"/>
    <property type="match status" value="1"/>
</dbReference>
<evidence type="ECO:0000313" key="6">
    <source>
        <dbReference type="EMBL" id="TGL04029.1"/>
    </source>
</evidence>